<evidence type="ECO:0000256" key="2">
    <source>
        <dbReference type="ARBA" id="ARBA00022485"/>
    </source>
</evidence>
<reference evidence="10" key="1">
    <citation type="submission" date="2017-09" db="EMBL/GenBank/DDBJ databases">
        <title>Depth-based differentiation of microbial function through sediment-hosted aquifers and enrichment of novel symbionts in the deep terrestrial subsurface.</title>
        <authorList>
            <person name="Probst A.J."/>
            <person name="Ladd B."/>
            <person name="Jarett J.K."/>
            <person name="Geller-Mcgrath D.E."/>
            <person name="Sieber C.M.K."/>
            <person name="Emerson J.B."/>
            <person name="Anantharaman K."/>
            <person name="Thomas B.C."/>
            <person name="Malmstrom R."/>
            <person name="Stieglmeier M."/>
            <person name="Klingl A."/>
            <person name="Woyke T."/>
            <person name="Ryan C.M."/>
            <person name="Banfield J.F."/>
        </authorList>
    </citation>
    <scope>NUCLEOTIDE SEQUENCE [LARGE SCALE GENOMIC DNA]</scope>
</reference>
<keyword evidence="3" id="KW-0949">S-adenosyl-L-methionine</keyword>
<evidence type="ECO:0000259" key="8">
    <source>
        <dbReference type="PROSITE" id="PS51918"/>
    </source>
</evidence>
<comment type="caution">
    <text evidence="9">The sequence shown here is derived from an EMBL/GenBank/DDBJ whole genome shotgun (WGS) entry which is preliminary data.</text>
</comment>
<dbReference type="Pfam" id="PF00919">
    <property type="entry name" value="UPF0004"/>
    <property type="match status" value="1"/>
</dbReference>
<dbReference type="GO" id="GO:0046872">
    <property type="term" value="F:metal ion binding"/>
    <property type="evidence" value="ECO:0007669"/>
    <property type="project" value="UniProtKB-KW"/>
</dbReference>
<keyword evidence="4" id="KW-0479">Metal-binding</keyword>
<keyword evidence="5" id="KW-0408">Iron</keyword>
<dbReference type="InterPro" id="IPR020612">
    <property type="entry name" value="Methylthiotransferase_CS"/>
</dbReference>
<evidence type="ECO:0000256" key="1">
    <source>
        <dbReference type="ARBA" id="ARBA00001966"/>
    </source>
</evidence>
<evidence type="ECO:0000259" key="7">
    <source>
        <dbReference type="PROSITE" id="PS51449"/>
    </source>
</evidence>
<evidence type="ECO:0000256" key="3">
    <source>
        <dbReference type="ARBA" id="ARBA00022691"/>
    </source>
</evidence>
<dbReference type="Gene3D" id="3.40.50.12160">
    <property type="entry name" value="Methylthiotransferase, N-terminal domain"/>
    <property type="match status" value="1"/>
</dbReference>
<dbReference type="AlphaFoldDB" id="A0A2M8KUS8"/>
<dbReference type="SFLD" id="SFLDG01082">
    <property type="entry name" value="B12-binding_domain_containing"/>
    <property type="match status" value="1"/>
</dbReference>
<feature type="domain" description="MTTase N-terminal" evidence="7">
    <location>
        <begin position="1"/>
        <end position="123"/>
    </location>
</feature>
<dbReference type="SMART" id="SM00729">
    <property type="entry name" value="Elp3"/>
    <property type="match status" value="1"/>
</dbReference>
<dbReference type="Proteomes" id="UP000231569">
    <property type="component" value="Unassembled WGS sequence"/>
</dbReference>
<dbReference type="Pfam" id="PF04055">
    <property type="entry name" value="Radical_SAM"/>
    <property type="match status" value="1"/>
</dbReference>
<evidence type="ECO:0000256" key="5">
    <source>
        <dbReference type="ARBA" id="ARBA00023004"/>
    </source>
</evidence>
<feature type="domain" description="Radical SAM core" evidence="8">
    <location>
        <begin position="126"/>
        <end position="398"/>
    </location>
</feature>
<evidence type="ECO:0000256" key="6">
    <source>
        <dbReference type="ARBA" id="ARBA00023014"/>
    </source>
</evidence>
<keyword evidence="2" id="KW-0004">4Fe-4S</keyword>
<dbReference type="PANTHER" id="PTHR43020">
    <property type="entry name" value="CDK5 REGULATORY SUBUNIT-ASSOCIATED PROTEIN 1"/>
    <property type="match status" value="1"/>
</dbReference>
<organism evidence="9 10">
    <name type="scientific">Candidatus Roizmanbacteria bacterium CG10_big_fil_rev_8_21_14_0_10_45_7</name>
    <dbReference type="NCBI Taxonomy" id="1974854"/>
    <lineage>
        <taxon>Bacteria</taxon>
        <taxon>Candidatus Roizmaniibacteriota</taxon>
    </lineage>
</organism>
<dbReference type="CDD" id="cd01335">
    <property type="entry name" value="Radical_SAM"/>
    <property type="match status" value="1"/>
</dbReference>
<dbReference type="GO" id="GO:0051539">
    <property type="term" value="F:4 iron, 4 sulfur cluster binding"/>
    <property type="evidence" value="ECO:0007669"/>
    <property type="project" value="UniProtKB-KW"/>
</dbReference>
<dbReference type="PANTHER" id="PTHR43020:SF2">
    <property type="entry name" value="MITOCHONDRIAL TRNA METHYLTHIOTRANSFERASE CDK5RAP1"/>
    <property type="match status" value="1"/>
</dbReference>
<dbReference type="PROSITE" id="PS51918">
    <property type="entry name" value="RADICAL_SAM"/>
    <property type="match status" value="1"/>
</dbReference>
<keyword evidence="6" id="KW-0411">Iron-sulfur</keyword>
<name>A0A2M8KUS8_9BACT</name>
<dbReference type="EMBL" id="PFEE01000043">
    <property type="protein sequence ID" value="PJE63688.1"/>
    <property type="molecule type" value="Genomic_DNA"/>
</dbReference>
<dbReference type="InterPro" id="IPR023404">
    <property type="entry name" value="rSAM_horseshoe"/>
</dbReference>
<dbReference type="PROSITE" id="PS01278">
    <property type="entry name" value="MTTASE_RADICAL"/>
    <property type="match status" value="1"/>
</dbReference>
<accession>A0A2M8KUS8</accession>
<dbReference type="GO" id="GO:0005829">
    <property type="term" value="C:cytosol"/>
    <property type="evidence" value="ECO:0007669"/>
    <property type="project" value="TreeGrafter"/>
</dbReference>
<evidence type="ECO:0000256" key="4">
    <source>
        <dbReference type="ARBA" id="ARBA00022723"/>
    </source>
</evidence>
<dbReference type="InterPro" id="IPR007197">
    <property type="entry name" value="rSAM"/>
</dbReference>
<dbReference type="FunFam" id="3.40.50.12160:FF:000003">
    <property type="entry name" value="CDK5 regulatory subunit-associated protein 1"/>
    <property type="match status" value="1"/>
</dbReference>
<protein>
    <submittedName>
        <fullName evidence="9">Uncharacterized protein</fullName>
    </submittedName>
</protein>
<dbReference type="InterPro" id="IPR038135">
    <property type="entry name" value="Methylthiotransferase_N_sf"/>
</dbReference>
<comment type="cofactor">
    <cofactor evidence="1">
        <name>[4Fe-4S] cluster</name>
        <dbReference type="ChEBI" id="CHEBI:49883"/>
    </cofactor>
</comment>
<evidence type="ECO:0000313" key="10">
    <source>
        <dbReference type="Proteomes" id="UP000231569"/>
    </source>
</evidence>
<dbReference type="InterPro" id="IPR058240">
    <property type="entry name" value="rSAM_sf"/>
</dbReference>
<dbReference type="InterPro" id="IPR013848">
    <property type="entry name" value="Methylthiotransferase_N"/>
</dbReference>
<sequence>MKYYIKTFGCQQNEADSQRIHAAFAARGMKSARGYNDANYIIVNTCMVREKAENKAYGLINNLSQLKTDAAKHGRTVKIIVTGCMVGVAFRDSSGKYLARLHSILPGVDEFMPIEEVGFNYEPVRMEHEQMGLVPISNGCNNFCTFCVVPFTRGREISRPIKDILEECRSLKTRGYTAIMLLGQNVNSYGADLILGRDNIQVMRDLSKTYFKSPSKKIKDWQGMVPTYVKHLGRQRLPTLFPHLLKKVAQMGFAKVDFISSNPWDFSDELIAIIAQNKNITRTIHLPVQSGDNAVLKRMNRWYTRQEYLALIQKIKAAVPGVKFTTDIIVGFCDESDEEFNNTYTLCQSVHFFKAYISMYSQRPFTAATKAMQDSVQHNVKKQRWEALEKLINIPNLPFKKVLKKKRALSL</sequence>
<dbReference type="GO" id="GO:0035597">
    <property type="term" value="F:tRNA-2-methylthio-N(6)-dimethylallyladenosine(37) synthase activity"/>
    <property type="evidence" value="ECO:0007669"/>
    <property type="project" value="TreeGrafter"/>
</dbReference>
<dbReference type="PROSITE" id="PS51449">
    <property type="entry name" value="MTTASE_N"/>
    <property type="match status" value="1"/>
</dbReference>
<dbReference type="SUPFAM" id="SSF102114">
    <property type="entry name" value="Radical SAM enzymes"/>
    <property type="match status" value="1"/>
</dbReference>
<evidence type="ECO:0000313" key="9">
    <source>
        <dbReference type="EMBL" id="PJE63688.1"/>
    </source>
</evidence>
<gene>
    <name evidence="9" type="ORF">COU89_01975</name>
</gene>
<dbReference type="InterPro" id="IPR006638">
    <property type="entry name" value="Elp3/MiaA/NifB-like_rSAM"/>
</dbReference>
<dbReference type="SFLD" id="SFLDS00029">
    <property type="entry name" value="Radical_SAM"/>
    <property type="match status" value="1"/>
</dbReference>
<proteinExistence type="predicted"/>
<dbReference type="Gene3D" id="3.80.30.20">
    <property type="entry name" value="tm_1862 like domain"/>
    <property type="match status" value="1"/>
</dbReference>